<evidence type="ECO:0000256" key="3">
    <source>
        <dbReference type="ARBA" id="ARBA00022840"/>
    </source>
</evidence>
<dbReference type="SUPFAM" id="SSF52540">
    <property type="entry name" value="P-loop containing nucleoside triphosphate hydrolases"/>
    <property type="match status" value="1"/>
</dbReference>
<feature type="non-terminal residue" evidence="4">
    <location>
        <position position="1"/>
    </location>
</feature>
<dbReference type="EMBL" id="CP001324">
    <property type="protein sequence ID" value="ACO61800.1"/>
    <property type="molecule type" value="Genomic_DNA"/>
</dbReference>
<evidence type="ECO:0000256" key="2">
    <source>
        <dbReference type="ARBA" id="ARBA00022741"/>
    </source>
</evidence>
<dbReference type="GO" id="GO:0016887">
    <property type="term" value="F:ATP hydrolysis activity"/>
    <property type="evidence" value="ECO:0007669"/>
    <property type="project" value="InterPro"/>
</dbReference>
<dbReference type="Pfam" id="PF03969">
    <property type="entry name" value="AFG1_ATPase"/>
    <property type="match status" value="1"/>
</dbReference>
<sequence>SPLGAYERLSKQGVLRWDEAQHRALKTLNELHAKLVGDMDGGAAAAKRKSEAPKKEGSWFTDLFTAREEDDEGGYASHGGVYLFGGPGCGKTFCMDLFYASLPGTDGKEKRREHFHSFMLHTHQTLHKLGKAGHTEDTVAIYAQRVAKKTRVLCLDEFQVTDVADAMIIRRLLDQLWERGVTIVTTSNREPDELYKNGLNRVQFLPCIEAIKARCVVHPMESVRDYRLTGRGIAGEDTTGGESGGFKGTWRVRREGESHEEGERWLERRLQPMGGRRIQVPRAGGGVALFRFDEVCASAMGAGDYTAVASTFHTVGLSRVPRMTIERVDLMRRFITFIDVMYEHKVKLLACAPTSPATLFESSGG</sequence>
<dbReference type="GO" id="GO:0005524">
    <property type="term" value="F:ATP binding"/>
    <property type="evidence" value="ECO:0007669"/>
    <property type="project" value="UniProtKB-KW"/>
</dbReference>
<feature type="non-terminal residue" evidence="4">
    <location>
        <position position="365"/>
    </location>
</feature>
<dbReference type="AlphaFoldDB" id="C1E1U3"/>
<organism evidence="4 5">
    <name type="scientific">Micromonas commoda (strain RCC299 / NOUM17 / CCMP2709)</name>
    <name type="common">Picoplanktonic green alga</name>
    <dbReference type="NCBI Taxonomy" id="296587"/>
    <lineage>
        <taxon>Eukaryota</taxon>
        <taxon>Viridiplantae</taxon>
        <taxon>Chlorophyta</taxon>
        <taxon>Mamiellophyceae</taxon>
        <taxon>Mamiellales</taxon>
        <taxon>Mamiellaceae</taxon>
        <taxon>Micromonas</taxon>
    </lineage>
</organism>
<keyword evidence="5" id="KW-1185">Reference proteome</keyword>
<dbReference type="InterPro" id="IPR005654">
    <property type="entry name" value="ATPase_AFG1-like"/>
</dbReference>
<evidence type="ECO:0000256" key="1">
    <source>
        <dbReference type="ARBA" id="ARBA00010322"/>
    </source>
</evidence>
<dbReference type="RefSeq" id="XP_002500542.1">
    <property type="nucleotide sequence ID" value="XM_002500496.1"/>
</dbReference>
<proteinExistence type="inferred from homology"/>
<gene>
    <name evidence="4" type="ORF">MICPUN_67316</name>
</gene>
<dbReference type="PANTHER" id="PTHR12169:SF6">
    <property type="entry name" value="AFG1-LIKE ATPASE"/>
    <property type="match status" value="1"/>
</dbReference>
<reference evidence="4 5" key="1">
    <citation type="journal article" date="2009" name="Science">
        <title>Green evolution and dynamic adaptations revealed by genomes of the marine picoeukaryotes Micromonas.</title>
        <authorList>
            <person name="Worden A.Z."/>
            <person name="Lee J.H."/>
            <person name="Mock T."/>
            <person name="Rouze P."/>
            <person name="Simmons M.P."/>
            <person name="Aerts A.L."/>
            <person name="Allen A.E."/>
            <person name="Cuvelier M.L."/>
            <person name="Derelle E."/>
            <person name="Everett M.V."/>
            <person name="Foulon E."/>
            <person name="Grimwood J."/>
            <person name="Gundlach H."/>
            <person name="Henrissat B."/>
            <person name="Napoli C."/>
            <person name="McDonald S.M."/>
            <person name="Parker M.S."/>
            <person name="Rombauts S."/>
            <person name="Salamov A."/>
            <person name="Von Dassow P."/>
            <person name="Badger J.H."/>
            <person name="Coutinho P.M."/>
            <person name="Demir E."/>
            <person name="Dubchak I."/>
            <person name="Gentemann C."/>
            <person name="Eikrem W."/>
            <person name="Gready J.E."/>
            <person name="John U."/>
            <person name="Lanier W."/>
            <person name="Lindquist E.A."/>
            <person name="Lucas S."/>
            <person name="Mayer K.F."/>
            <person name="Moreau H."/>
            <person name="Not F."/>
            <person name="Otillar R."/>
            <person name="Panaud O."/>
            <person name="Pangilinan J."/>
            <person name="Paulsen I."/>
            <person name="Piegu B."/>
            <person name="Poliakov A."/>
            <person name="Robbens S."/>
            <person name="Schmutz J."/>
            <person name="Toulza E."/>
            <person name="Wyss T."/>
            <person name="Zelensky A."/>
            <person name="Zhou K."/>
            <person name="Armbrust E.V."/>
            <person name="Bhattacharya D."/>
            <person name="Goodenough U.W."/>
            <person name="Van de Peer Y."/>
            <person name="Grigoriev I.V."/>
        </authorList>
    </citation>
    <scope>NUCLEOTIDE SEQUENCE [LARGE SCALE GENOMIC DNA]</scope>
    <source>
        <strain evidence="5">RCC299 / NOUM17</strain>
    </source>
</reference>
<dbReference type="KEGG" id="mis:MICPUN_67316"/>
<protein>
    <recommendedName>
        <fullName evidence="6">AAA+ ATPase domain-containing protein</fullName>
    </recommendedName>
</protein>
<accession>C1E1U3</accession>
<dbReference type="OMA" id="GKLYYLX"/>
<dbReference type="NCBIfam" id="NF040713">
    <property type="entry name" value="ZapE"/>
    <property type="match status" value="1"/>
</dbReference>
<dbReference type="PANTHER" id="PTHR12169">
    <property type="entry name" value="ATPASE N2B"/>
    <property type="match status" value="1"/>
</dbReference>
<dbReference type="Proteomes" id="UP000002009">
    <property type="component" value="Chromosome 3"/>
</dbReference>
<dbReference type="OrthoDB" id="497816at2759"/>
<dbReference type="InParanoid" id="C1E1U3"/>
<dbReference type="Gene3D" id="3.40.50.300">
    <property type="entry name" value="P-loop containing nucleotide triphosphate hydrolases"/>
    <property type="match status" value="1"/>
</dbReference>
<dbReference type="InterPro" id="IPR027417">
    <property type="entry name" value="P-loop_NTPase"/>
</dbReference>
<evidence type="ECO:0000313" key="5">
    <source>
        <dbReference type="Proteomes" id="UP000002009"/>
    </source>
</evidence>
<dbReference type="eggNOG" id="KOG2383">
    <property type="taxonomic scope" value="Eukaryota"/>
</dbReference>
<evidence type="ECO:0000313" key="4">
    <source>
        <dbReference type="EMBL" id="ACO61800.1"/>
    </source>
</evidence>
<keyword evidence="3" id="KW-0067">ATP-binding</keyword>
<dbReference type="GeneID" id="8242160"/>
<dbReference type="GO" id="GO:0005739">
    <property type="term" value="C:mitochondrion"/>
    <property type="evidence" value="ECO:0007669"/>
    <property type="project" value="TreeGrafter"/>
</dbReference>
<evidence type="ECO:0008006" key="6">
    <source>
        <dbReference type="Google" id="ProtNLM"/>
    </source>
</evidence>
<keyword evidence="2" id="KW-0547">Nucleotide-binding</keyword>
<name>C1E1U3_MICCC</name>
<comment type="similarity">
    <text evidence="1">Belongs to the AFG1 ATPase family.</text>
</comment>